<reference evidence="2" key="1">
    <citation type="journal article" date="2013" name="Genetics">
        <title>The draft genome and transcriptome of Panagrellus redivivus are shaped by the harsh demands of a free-living lifestyle.</title>
        <authorList>
            <person name="Srinivasan J."/>
            <person name="Dillman A.R."/>
            <person name="Macchietto M.G."/>
            <person name="Heikkinen L."/>
            <person name="Lakso M."/>
            <person name="Fracchia K.M."/>
            <person name="Antoshechkin I."/>
            <person name="Mortazavi A."/>
            <person name="Wong G."/>
            <person name="Sternberg P.W."/>
        </authorList>
    </citation>
    <scope>NUCLEOTIDE SEQUENCE [LARGE SCALE GENOMIC DNA]</scope>
    <source>
        <strain evidence="2">MT8872</strain>
    </source>
</reference>
<name>A0A7E4VT11_PANRE</name>
<evidence type="ECO:0000313" key="3">
    <source>
        <dbReference type="WBParaSite" id="Pan_g285.t1"/>
    </source>
</evidence>
<proteinExistence type="predicted"/>
<dbReference type="WBParaSite" id="Pan_g285.t1">
    <property type="protein sequence ID" value="Pan_g285.t1"/>
    <property type="gene ID" value="Pan_g285"/>
</dbReference>
<dbReference type="PANTHER" id="PTHR47331:SF5">
    <property type="entry name" value="RIBONUCLEASE H"/>
    <property type="match status" value="1"/>
</dbReference>
<dbReference type="Pfam" id="PF05585">
    <property type="entry name" value="DUF1758"/>
    <property type="match status" value="1"/>
</dbReference>
<feature type="domain" description="DUF1758" evidence="1">
    <location>
        <begin position="252"/>
        <end position="403"/>
    </location>
</feature>
<sequence>AVVDTLNRKYGDKEILSLTLHRRLRAKHDTSTIKSTREMLDDFECVCKQLENLGENTNTKEIETDLYEKLPDWMMKDVMTQRAIAEQWSANTLRRAVETLLKIEENSEMIKRLNLANDNTRLSRRNPPNHHVANAAPARHDTRCAFCDDNHRSEECQVAATKPDRTNIAKEKRLCLRCLKPGHSYRFCRSTAKCDNCQNRHHTAICKGRSRHLPQNQAAGQFSAVNTNTQDASTYSSSSKSRPGTMYTAEVKISNAANRNISRTTVAFCDSGSTFSYINAELATSMNLPTVGSINLSLSTFGSTTPLTKKYDVKRLILHLKNGKTLEMDILSTDTVVGPMITAQIPTNWRNYTGSLEPHFAEAEPKILIGADHLDAVIPPANMFPINDTLCIIDSEVGPIVRVAETASDSVAARAITAFAVTQEDWTPNLWDLEAIGITDKPANNVEEVQRIFNETYRKDDTGRAVVSWPFHDLTGIKPDIGLCKKR</sequence>
<organism evidence="2 3">
    <name type="scientific">Panagrellus redivivus</name>
    <name type="common">Microworm</name>
    <dbReference type="NCBI Taxonomy" id="6233"/>
    <lineage>
        <taxon>Eukaryota</taxon>
        <taxon>Metazoa</taxon>
        <taxon>Ecdysozoa</taxon>
        <taxon>Nematoda</taxon>
        <taxon>Chromadorea</taxon>
        <taxon>Rhabditida</taxon>
        <taxon>Tylenchina</taxon>
        <taxon>Panagrolaimomorpha</taxon>
        <taxon>Panagrolaimoidea</taxon>
        <taxon>Panagrolaimidae</taxon>
        <taxon>Panagrellus</taxon>
    </lineage>
</organism>
<accession>A0A7E4VT11</accession>
<protein>
    <submittedName>
        <fullName evidence="3">DUF1758 domain-containing protein</fullName>
    </submittedName>
</protein>
<reference evidence="3" key="2">
    <citation type="submission" date="2020-10" db="UniProtKB">
        <authorList>
            <consortium name="WormBaseParasite"/>
        </authorList>
    </citation>
    <scope>IDENTIFICATION</scope>
</reference>
<dbReference type="Proteomes" id="UP000492821">
    <property type="component" value="Unassembled WGS sequence"/>
</dbReference>
<dbReference type="AlphaFoldDB" id="A0A7E4VT11"/>
<dbReference type="PANTHER" id="PTHR47331">
    <property type="entry name" value="PHD-TYPE DOMAIN-CONTAINING PROTEIN"/>
    <property type="match status" value="1"/>
</dbReference>
<evidence type="ECO:0000259" key="1">
    <source>
        <dbReference type="Pfam" id="PF05585"/>
    </source>
</evidence>
<evidence type="ECO:0000313" key="2">
    <source>
        <dbReference type="Proteomes" id="UP000492821"/>
    </source>
</evidence>
<dbReference type="InterPro" id="IPR008737">
    <property type="entry name" value="DUF1758"/>
</dbReference>
<keyword evidence="2" id="KW-1185">Reference proteome</keyword>